<name>A0A918KK59_9PROT</name>
<protein>
    <submittedName>
        <fullName evidence="1">Uncharacterized protein</fullName>
    </submittedName>
</protein>
<reference evidence="1 2" key="1">
    <citation type="journal article" date="2014" name="Int. J. Syst. Evol. Microbiol.">
        <title>Complete genome sequence of Corynebacterium casei LMG S-19264T (=DSM 44701T), isolated from a smear-ripened cheese.</title>
        <authorList>
            <consortium name="US DOE Joint Genome Institute (JGI-PGF)"/>
            <person name="Walter F."/>
            <person name="Albersmeier A."/>
            <person name="Kalinowski J."/>
            <person name="Ruckert C."/>
        </authorList>
    </citation>
    <scope>NUCLEOTIDE SEQUENCE [LARGE SCALE GENOMIC DNA]</scope>
    <source>
        <strain evidence="1 2">KCTC 23968</strain>
    </source>
</reference>
<dbReference type="EMBL" id="BMYV01000001">
    <property type="protein sequence ID" value="GGX64676.1"/>
    <property type="molecule type" value="Genomic_DNA"/>
</dbReference>
<evidence type="ECO:0000313" key="2">
    <source>
        <dbReference type="Proteomes" id="UP000600865"/>
    </source>
</evidence>
<organism evidence="1 2">
    <name type="scientific">Litorimonas cladophorae</name>
    <dbReference type="NCBI Taxonomy" id="1220491"/>
    <lineage>
        <taxon>Bacteria</taxon>
        <taxon>Pseudomonadati</taxon>
        <taxon>Pseudomonadota</taxon>
        <taxon>Alphaproteobacteria</taxon>
        <taxon>Maricaulales</taxon>
        <taxon>Robiginitomaculaceae</taxon>
    </lineage>
</organism>
<proteinExistence type="predicted"/>
<sequence>MGHTRLEFGPLDGRAGRGKIALGQGLADLQFTIAGHRRDMGQSQCLRVPFKTAELHLFRPYLNGEAKIA</sequence>
<gene>
    <name evidence="1" type="ORF">GCM10011309_13620</name>
</gene>
<comment type="caution">
    <text evidence="1">The sequence shown here is derived from an EMBL/GenBank/DDBJ whole genome shotgun (WGS) entry which is preliminary data.</text>
</comment>
<accession>A0A918KK59</accession>
<dbReference type="Proteomes" id="UP000600865">
    <property type="component" value="Unassembled WGS sequence"/>
</dbReference>
<evidence type="ECO:0000313" key="1">
    <source>
        <dbReference type="EMBL" id="GGX64676.1"/>
    </source>
</evidence>
<dbReference type="AlphaFoldDB" id="A0A918KK59"/>
<keyword evidence="2" id="KW-1185">Reference proteome</keyword>